<reference evidence="3 4" key="1">
    <citation type="submission" date="2016-07" db="EMBL/GenBank/DDBJ databases">
        <title>Characterization of isolates of Eisenbergiella tayi derived from blood cultures, using whole genome sequencing.</title>
        <authorList>
            <person name="Burdz T."/>
            <person name="Wiebe D."/>
            <person name="Huynh C."/>
            <person name="Bernard K."/>
        </authorList>
    </citation>
    <scope>NUCLEOTIDE SEQUENCE [LARGE SCALE GENOMIC DNA]</scope>
    <source>
        <strain evidence="3 4">NML 110608</strain>
    </source>
</reference>
<proteinExistence type="inferred from homology"/>
<comment type="caution">
    <text evidence="3">The sequence shown here is derived from an EMBL/GenBank/DDBJ whole genome shotgun (WGS) entry which is preliminary data.</text>
</comment>
<dbReference type="AlphaFoldDB" id="A0A1E3AB16"/>
<evidence type="ECO:0000313" key="4">
    <source>
        <dbReference type="Proteomes" id="UP000094067"/>
    </source>
</evidence>
<dbReference type="PANTHER" id="PTHR43000">
    <property type="entry name" value="DTDP-D-GLUCOSE 4,6-DEHYDRATASE-RELATED"/>
    <property type="match status" value="1"/>
</dbReference>
<dbReference type="InterPro" id="IPR036291">
    <property type="entry name" value="NAD(P)-bd_dom_sf"/>
</dbReference>
<dbReference type="Pfam" id="PF01370">
    <property type="entry name" value="Epimerase"/>
    <property type="match status" value="1"/>
</dbReference>
<dbReference type="RefSeq" id="WP_069152069.1">
    <property type="nucleotide sequence ID" value="NZ_MCGH01000002.1"/>
</dbReference>
<dbReference type="EC" id="1.1.1.355" evidence="3"/>
<comment type="similarity">
    <text evidence="1">Belongs to the NAD(P)-dependent epimerase/dehydratase family.</text>
</comment>
<keyword evidence="3" id="KW-0560">Oxidoreductase</keyword>
<dbReference type="Proteomes" id="UP000094067">
    <property type="component" value="Unassembled WGS sequence"/>
</dbReference>
<dbReference type="InterPro" id="IPR001509">
    <property type="entry name" value="Epimerase_deHydtase"/>
</dbReference>
<protein>
    <submittedName>
        <fullName evidence="3">2'-dehydrokanamycin reductase</fullName>
        <ecNumber evidence="3">1.1.1.355</ecNumber>
    </submittedName>
</protein>
<sequence>MKVLFIGGTGTISMAISRKLLEQGHELYLINRGNRNAGLAVQLPGTGEWNCPKEILVDINKEEEAAKLLEGLQFDAVADFIAFRKEQLERDYRLFGGRTRQFIYISSASAYQKPATDYLITETTPLCNPYWQYSRDKTEGEDYLMKLYREEGFPITIVRPSHTFDERSVPLGVHGANGSWQVLKRMLEGKPVIIHGDGTSLWTMTHNSDFAPGFIGLLGNPHALGQAVHIMSPESMTWNQIYEVVANALGVKLNAVHISTDFLAAAGGGKYDFTGSLTGDKSNSVVFDISKLKRLVPGFAPVKSMEQGLRETVQNVLAHPELQREDPEFDSWCDRVIEARQKALDSLQQG</sequence>
<dbReference type="Gene3D" id="3.40.50.720">
    <property type="entry name" value="NAD(P)-binding Rossmann-like Domain"/>
    <property type="match status" value="1"/>
</dbReference>
<dbReference type="EMBL" id="MCGH01000002">
    <property type="protein sequence ID" value="ODM05963.1"/>
    <property type="molecule type" value="Genomic_DNA"/>
</dbReference>
<evidence type="ECO:0000313" key="3">
    <source>
        <dbReference type="EMBL" id="ODM05963.1"/>
    </source>
</evidence>
<evidence type="ECO:0000256" key="1">
    <source>
        <dbReference type="ARBA" id="ARBA00007637"/>
    </source>
</evidence>
<feature type="domain" description="NAD-dependent epimerase/dehydratase" evidence="2">
    <location>
        <begin position="100"/>
        <end position="224"/>
    </location>
</feature>
<accession>A0A1E3AB16</accession>
<dbReference type="SUPFAM" id="SSF51735">
    <property type="entry name" value="NAD(P)-binding Rossmann-fold domains"/>
    <property type="match status" value="1"/>
</dbReference>
<evidence type="ECO:0000259" key="2">
    <source>
        <dbReference type="Pfam" id="PF01370"/>
    </source>
</evidence>
<gene>
    <name evidence="3" type="primary">kanK</name>
    <name evidence="3" type="ORF">BEI61_01852</name>
</gene>
<dbReference type="PATRIC" id="fig|1432052.4.peg.2063"/>
<name>A0A1E3AB16_9FIRM</name>
<dbReference type="GO" id="GO:0016491">
    <property type="term" value="F:oxidoreductase activity"/>
    <property type="evidence" value="ECO:0007669"/>
    <property type="project" value="UniProtKB-KW"/>
</dbReference>
<organism evidence="3 4">
    <name type="scientific">Eisenbergiella tayi</name>
    <dbReference type="NCBI Taxonomy" id="1432052"/>
    <lineage>
        <taxon>Bacteria</taxon>
        <taxon>Bacillati</taxon>
        <taxon>Bacillota</taxon>
        <taxon>Clostridia</taxon>
        <taxon>Lachnospirales</taxon>
        <taxon>Lachnospiraceae</taxon>
        <taxon>Eisenbergiella</taxon>
    </lineage>
</organism>